<sequence length="238" mass="25797">MLSTIPKSWNVKLKPHLFCPGCGHGITFKQLGFAIDGLGIQKEITMGVDIGCSLLAWNFLDVPTIQTHHGRTTPLLVGYKLVKPKRIVISYMGDGAAWGIGLQNIIHAAYRNNPVTVIVINNENFAMTGGQSSYTTLPGTITPTSPVGKSPELGAGFKGPELIRNVAHKDAYIARTTVTNPIHLLSTLKKAILAQKENNNFALVEVLSICPTNWKTGAKASLDMAFEMEKTYPIGEVK</sequence>
<evidence type="ECO:0000259" key="2">
    <source>
        <dbReference type="Pfam" id="PF02775"/>
    </source>
</evidence>
<dbReference type="Pfam" id="PF02775">
    <property type="entry name" value="TPP_enzyme_C"/>
    <property type="match status" value="1"/>
</dbReference>
<dbReference type="AlphaFoldDB" id="A0A2H0W661"/>
<dbReference type="Gene3D" id="3.40.50.970">
    <property type="match status" value="1"/>
</dbReference>
<dbReference type="InterPro" id="IPR011766">
    <property type="entry name" value="TPP_enzyme_TPP-bd"/>
</dbReference>
<reference evidence="4" key="1">
    <citation type="submission" date="2017-09" db="EMBL/GenBank/DDBJ databases">
        <title>Depth-based differentiation of microbial function through sediment-hosted aquifers and enrichment of novel symbionts in the deep terrestrial subsurface.</title>
        <authorList>
            <person name="Probst A.J."/>
            <person name="Ladd B."/>
            <person name="Jarett J.K."/>
            <person name="Geller-Mcgrath D.E."/>
            <person name="Sieber C.M.K."/>
            <person name="Emerson J.B."/>
            <person name="Anantharaman K."/>
            <person name="Thomas B.C."/>
            <person name="Malmstrom R."/>
            <person name="Stieglmeier M."/>
            <person name="Klingl A."/>
            <person name="Woyke T."/>
            <person name="Ryan C.M."/>
            <person name="Banfield J.F."/>
        </authorList>
    </citation>
    <scope>NUCLEOTIDE SEQUENCE [LARGE SCALE GENOMIC DNA]</scope>
</reference>
<gene>
    <name evidence="3" type="ORF">COT78_02700</name>
</gene>
<keyword evidence="1" id="KW-0560">Oxidoreductase</keyword>
<proteinExistence type="predicted"/>
<dbReference type="PANTHER" id="PTHR48084:SF3">
    <property type="entry name" value="SUBUNIT OF PYRUVATE:FLAVODOXIN OXIDOREDUCTASE"/>
    <property type="match status" value="1"/>
</dbReference>
<dbReference type="GO" id="GO:0045333">
    <property type="term" value="P:cellular respiration"/>
    <property type="evidence" value="ECO:0007669"/>
    <property type="project" value="UniProtKB-ARBA"/>
</dbReference>
<protein>
    <submittedName>
        <fullName evidence="3">2-oxoglutarate synthase</fullName>
    </submittedName>
</protein>
<feature type="domain" description="Thiamine pyrophosphate enzyme TPP-binding" evidence="2">
    <location>
        <begin position="50"/>
        <end position="206"/>
    </location>
</feature>
<dbReference type="Proteomes" id="UP000231382">
    <property type="component" value="Unassembled WGS sequence"/>
</dbReference>
<evidence type="ECO:0000256" key="1">
    <source>
        <dbReference type="ARBA" id="ARBA00023002"/>
    </source>
</evidence>
<dbReference type="InterPro" id="IPR051457">
    <property type="entry name" value="2-oxoacid:Fd_oxidoreductase"/>
</dbReference>
<dbReference type="InterPro" id="IPR029061">
    <property type="entry name" value="THDP-binding"/>
</dbReference>
<evidence type="ECO:0000313" key="4">
    <source>
        <dbReference type="Proteomes" id="UP000231382"/>
    </source>
</evidence>
<accession>A0A2H0W661</accession>
<dbReference type="SUPFAM" id="SSF52518">
    <property type="entry name" value="Thiamin diphosphate-binding fold (THDP-binding)"/>
    <property type="match status" value="1"/>
</dbReference>
<comment type="caution">
    <text evidence="3">The sequence shown here is derived from an EMBL/GenBank/DDBJ whole genome shotgun (WGS) entry which is preliminary data.</text>
</comment>
<dbReference type="PANTHER" id="PTHR48084">
    <property type="entry name" value="2-OXOGLUTARATE OXIDOREDUCTASE SUBUNIT KORB-RELATED"/>
    <property type="match status" value="1"/>
</dbReference>
<dbReference type="GO" id="GO:0030976">
    <property type="term" value="F:thiamine pyrophosphate binding"/>
    <property type="evidence" value="ECO:0007669"/>
    <property type="project" value="InterPro"/>
</dbReference>
<organism evidence="3 4">
    <name type="scientific">Candidatus Berkelbacteria bacterium CG10_big_fil_rev_8_21_14_0_10_43_13</name>
    <dbReference type="NCBI Taxonomy" id="1974514"/>
    <lineage>
        <taxon>Bacteria</taxon>
        <taxon>Candidatus Berkelbacteria</taxon>
    </lineage>
</organism>
<name>A0A2H0W661_9BACT</name>
<dbReference type="EMBL" id="PEZW01000018">
    <property type="protein sequence ID" value="PIS07583.1"/>
    <property type="molecule type" value="Genomic_DNA"/>
</dbReference>
<evidence type="ECO:0000313" key="3">
    <source>
        <dbReference type="EMBL" id="PIS07583.1"/>
    </source>
</evidence>
<dbReference type="GO" id="GO:0016625">
    <property type="term" value="F:oxidoreductase activity, acting on the aldehyde or oxo group of donors, iron-sulfur protein as acceptor"/>
    <property type="evidence" value="ECO:0007669"/>
    <property type="project" value="UniProtKB-ARBA"/>
</dbReference>